<evidence type="ECO:0000313" key="2">
    <source>
        <dbReference type="Proteomes" id="UP000001072"/>
    </source>
</evidence>
<name>F4S0A1_MELLP</name>
<evidence type="ECO:0000313" key="1">
    <source>
        <dbReference type="EMBL" id="EGG01927.1"/>
    </source>
</evidence>
<sequence length="122" mass="13693">MSDSGSPSESDCEEVNHCEVGRACSTLQDTSETSLLSRFPNELPYDIGQCDDPCKMCGALHWKLERTQRMKLWAQATYSTCCQQGAVALPSDHLENDLTPPFLQNLFTRQDKNVPTEHSKLQ</sequence>
<protein>
    <submittedName>
        <fullName evidence="1">Uncharacterized protein</fullName>
    </submittedName>
</protein>
<reference evidence="2" key="1">
    <citation type="journal article" date="2011" name="Proc. Natl. Acad. Sci. U.S.A.">
        <title>Obligate biotrophy features unraveled by the genomic analysis of rust fungi.</title>
        <authorList>
            <person name="Duplessis S."/>
            <person name="Cuomo C.A."/>
            <person name="Lin Y.-C."/>
            <person name="Aerts A."/>
            <person name="Tisserant E."/>
            <person name="Veneault-Fourrey C."/>
            <person name="Joly D.L."/>
            <person name="Hacquard S."/>
            <person name="Amselem J."/>
            <person name="Cantarel B.L."/>
            <person name="Chiu R."/>
            <person name="Coutinho P.M."/>
            <person name="Feau N."/>
            <person name="Field M."/>
            <person name="Frey P."/>
            <person name="Gelhaye E."/>
            <person name="Goldberg J."/>
            <person name="Grabherr M.G."/>
            <person name="Kodira C.D."/>
            <person name="Kohler A."/>
            <person name="Kuees U."/>
            <person name="Lindquist E.A."/>
            <person name="Lucas S.M."/>
            <person name="Mago R."/>
            <person name="Mauceli E."/>
            <person name="Morin E."/>
            <person name="Murat C."/>
            <person name="Pangilinan J.L."/>
            <person name="Park R."/>
            <person name="Pearson M."/>
            <person name="Quesneville H."/>
            <person name="Rouhier N."/>
            <person name="Sakthikumar S."/>
            <person name="Salamov A.A."/>
            <person name="Schmutz J."/>
            <person name="Selles B."/>
            <person name="Shapiro H."/>
            <person name="Tanguay P."/>
            <person name="Tuskan G.A."/>
            <person name="Henrissat B."/>
            <person name="Van de Peer Y."/>
            <person name="Rouze P."/>
            <person name="Ellis J.G."/>
            <person name="Dodds P.N."/>
            <person name="Schein J.E."/>
            <person name="Zhong S."/>
            <person name="Hamelin R.C."/>
            <person name="Grigoriev I.V."/>
            <person name="Szabo L.J."/>
            <person name="Martin F."/>
        </authorList>
    </citation>
    <scope>NUCLEOTIDE SEQUENCE [LARGE SCALE GENOMIC DNA]</scope>
    <source>
        <strain evidence="2">98AG31 / pathotype 3-4-7</strain>
    </source>
</reference>
<dbReference type="AlphaFoldDB" id="F4S0A1"/>
<dbReference type="InParanoid" id="F4S0A1"/>
<dbReference type="RefSeq" id="XP_007414761.1">
    <property type="nucleotide sequence ID" value="XM_007414699.1"/>
</dbReference>
<dbReference type="OrthoDB" id="2507472at2759"/>
<dbReference type="Proteomes" id="UP000001072">
    <property type="component" value="Unassembled WGS sequence"/>
</dbReference>
<organism evidence="2">
    <name type="scientific">Melampsora larici-populina (strain 98AG31 / pathotype 3-4-7)</name>
    <name type="common">Poplar leaf rust fungus</name>
    <dbReference type="NCBI Taxonomy" id="747676"/>
    <lineage>
        <taxon>Eukaryota</taxon>
        <taxon>Fungi</taxon>
        <taxon>Dikarya</taxon>
        <taxon>Basidiomycota</taxon>
        <taxon>Pucciniomycotina</taxon>
        <taxon>Pucciniomycetes</taxon>
        <taxon>Pucciniales</taxon>
        <taxon>Melampsoraceae</taxon>
        <taxon>Melampsora</taxon>
    </lineage>
</organism>
<dbReference type="GeneID" id="18924123"/>
<dbReference type="HOGENOM" id="CLU_2146405_0_0_1"/>
<proteinExistence type="predicted"/>
<dbReference type="KEGG" id="mlr:MELLADRAFT_110583"/>
<dbReference type="EMBL" id="GL883134">
    <property type="protein sequence ID" value="EGG01927.1"/>
    <property type="molecule type" value="Genomic_DNA"/>
</dbReference>
<gene>
    <name evidence="1" type="ORF">MELLADRAFT_110583</name>
</gene>
<accession>F4S0A1</accession>
<keyword evidence="2" id="KW-1185">Reference proteome</keyword>
<dbReference type="VEuPathDB" id="FungiDB:MELLADRAFT_110583"/>